<organism evidence="2 3">
    <name type="scientific">Prorocentrum cordatum</name>
    <dbReference type="NCBI Taxonomy" id="2364126"/>
    <lineage>
        <taxon>Eukaryota</taxon>
        <taxon>Sar</taxon>
        <taxon>Alveolata</taxon>
        <taxon>Dinophyceae</taxon>
        <taxon>Prorocentrales</taxon>
        <taxon>Prorocentraceae</taxon>
        <taxon>Prorocentrum</taxon>
    </lineage>
</organism>
<evidence type="ECO:0000313" key="3">
    <source>
        <dbReference type="Proteomes" id="UP001189429"/>
    </source>
</evidence>
<comment type="caution">
    <text evidence="2">The sequence shown here is derived from an EMBL/GenBank/DDBJ whole genome shotgun (WGS) entry which is preliminary data.</text>
</comment>
<protein>
    <submittedName>
        <fullName evidence="2">Uncharacterized protein</fullName>
    </submittedName>
</protein>
<accession>A0ABN9TEZ4</accession>
<sequence>MPHANPYAGGNDRPALGQNGSREYLRAMVSFRLEARRRNNPMDSNVFRSGSRLRDGLAGALACSAPWRRRRRRKEEEEEEEEEEEVRAPSEDALPLCSPSGAPRLVRSGAPRAALAARAASHSKSSRAAADSDVEFLVPSLDTQLPSETSPLNFFLGGCVPRSSCLGGGAACWSGLA</sequence>
<evidence type="ECO:0000313" key="2">
    <source>
        <dbReference type="EMBL" id="CAK0844371.1"/>
    </source>
</evidence>
<gene>
    <name evidence="2" type="ORF">PCOR1329_LOCUS38470</name>
</gene>
<dbReference type="Proteomes" id="UP001189429">
    <property type="component" value="Unassembled WGS sequence"/>
</dbReference>
<dbReference type="EMBL" id="CAUYUJ010014658">
    <property type="protein sequence ID" value="CAK0844371.1"/>
    <property type="molecule type" value="Genomic_DNA"/>
</dbReference>
<feature type="region of interest" description="Disordered" evidence="1">
    <location>
        <begin position="68"/>
        <end position="105"/>
    </location>
</feature>
<name>A0ABN9TEZ4_9DINO</name>
<keyword evidence="3" id="KW-1185">Reference proteome</keyword>
<reference evidence="2" key="1">
    <citation type="submission" date="2023-10" db="EMBL/GenBank/DDBJ databases">
        <authorList>
            <person name="Chen Y."/>
            <person name="Shah S."/>
            <person name="Dougan E. K."/>
            <person name="Thang M."/>
            <person name="Chan C."/>
        </authorList>
    </citation>
    <scope>NUCLEOTIDE SEQUENCE [LARGE SCALE GENOMIC DNA]</scope>
</reference>
<feature type="compositionally biased region" description="Acidic residues" evidence="1">
    <location>
        <begin position="76"/>
        <end position="85"/>
    </location>
</feature>
<evidence type="ECO:0000256" key="1">
    <source>
        <dbReference type="SAM" id="MobiDB-lite"/>
    </source>
</evidence>
<proteinExistence type="predicted"/>
<feature type="region of interest" description="Disordered" evidence="1">
    <location>
        <begin position="1"/>
        <end position="21"/>
    </location>
</feature>